<dbReference type="InterPro" id="IPR008207">
    <property type="entry name" value="Sig_transdc_His_kin_Hpt_dom"/>
</dbReference>
<proteinExistence type="predicted"/>
<dbReference type="Gene3D" id="1.20.120.160">
    <property type="entry name" value="HPT domain"/>
    <property type="match status" value="1"/>
</dbReference>
<dbReference type="EMBL" id="SPVF01000105">
    <property type="protein sequence ID" value="TFW22600.1"/>
    <property type="molecule type" value="Genomic_DNA"/>
</dbReference>
<evidence type="ECO:0000313" key="5">
    <source>
        <dbReference type="Proteomes" id="UP000298438"/>
    </source>
</evidence>
<keyword evidence="2" id="KW-0597">Phosphoprotein</keyword>
<dbReference type="AlphaFoldDB" id="A0A4Y9SLL0"/>
<evidence type="ECO:0000256" key="1">
    <source>
        <dbReference type="ARBA" id="ARBA00023012"/>
    </source>
</evidence>
<feature type="domain" description="HPt" evidence="3">
    <location>
        <begin position="33"/>
        <end position="132"/>
    </location>
</feature>
<dbReference type="SUPFAM" id="SSF47226">
    <property type="entry name" value="Histidine-containing phosphotransfer domain, HPT domain"/>
    <property type="match status" value="1"/>
</dbReference>
<dbReference type="PROSITE" id="PS50894">
    <property type="entry name" value="HPT"/>
    <property type="match status" value="1"/>
</dbReference>
<reference evidence="4 5" key="1">
    <citation type="submission" date="2019-03" db="EMBL/GenBank/DDBJ databases">
        <title>Draft Genome Sequence of Massilia arenosa sp. nov., a Novel Massilia Species Isolated from a Sandy-loam Maize Soil.</title>
        <authorList>
            <person name="Raths R."/>
            <person name="Peta V."/>
            <person name="Bucking H."/>
        </authorList>
    </citation>
    <scope>NUCLEOTIDE SEQUENCE [LARGE SCALE GENOMIC DNA]</scope>
    <source>
        <strain evidence="4 5">MC02</strain>
    </source>
</reference>
<dbReference type="OrthoDB" id="8757919at2"/>
<dbReference type="GO" id="GO:0004672">
    <property type="term" value="F:protein kinase activity"/>
    <property type="evidence" value="ECO:0007669"/>
    <property type="project" value="UniProtKB-ARBA"/>
</dbReference>
<gene>
    <name evidence="4" type="ORF">E4L96_07660</name>
</gene>
<sequence>MTSNLPDPLAVLFDPIHRPVLDAHDGLERVAGDRPLFARMLERFWHEYRHALEELQSCLARQDHDGAHLIAHTLKGAAGVIGAGGVSAAAALVDTVLRTSEGGLDEALAQLETATQDLMALLARAQAAVPAASMPGSTVRPLGDGAQLLRELDTLLDNGDGAAVDLVDQAGPALAALLGAARYAQLAGAVHGFDFDAARAALADPPPADGADTAVSGG</sequence>
<keyword evidence="5" id="KW-1185">Reference proteome</keyword>
<accession>A0A4Y9SLL0</accession>
<evidence type="ECO:0000256" key="2">
    <source>
        <dbReference type="PROSITE-ProRule" id="PRU00110"/>
    </source>
</evidence>
<comment type="caution">
    <text evidence="4">The sequence shown here is derived from an EMBL/GenBank/DDBJ whole genome shotgun (WGS) entry which is preliminary data.</text>
</comment>
<evidence type="ECO:0000259" key="3">
    <source>
        <dbReference type="PROSITE" id="PS50894"/>
    </source>
</evidence>
<feature type="modified residue" description="Phosphohistidine" evidence="2">
    <location>
        <position position="72"/>
    </location>
</feature>
<dbReference type="Proteomes" id="UP000298438">
    <property type="component" value="Unassembled WGS sequence"/>
</dbReference>
<dbReference type="GO" id="GO:0000160">
    <property type="term" value="P:phosphorelay signal transduction system"/>
    <property type="evidence" value="ECO:0007669"/>
    <property type="project" value="UniProtKB-KW"/>
</dbReference>
<name>A0A4Y9SLL0_9BURK</name>
<evidence type="ECO:0000313" key="4">
    <source>
        <dbReference type="EMBL" id="TFW22600.1"/>
    </source>
</evidence>
<dbReference type="Pfam" id="PF01627">
    <property type="entry name" value="Hpt"/>
    <property type="match status" value="1"/>
</dbReference>
<protein>
    <submittedName>
        <fullName evidence="4">Phosphotransfer domain-containing protein</fullName>
    </submittedName>
</protein>
<dbReference type="InterPro" id="IPR036641">
    <property type="entry name" value="HPT_dom_sf"/>
</dbReference>
<organism evidence="4 5">
    <name type="scientific">Zemynaea arenosa</name>
    <dbReference type="NCBI Taxonomy" id="2561931"/>
    <lineage>
        <taxon>Bacteria</taxon>
        <taxon>Pseudomonadati</taxon>
        <taxon>Pseudomonadota</taxon>
        <taxon>Betaproteobacteria</taxon>
        <taxon>Burkholderiales</taxon>
        <taxon>Oxalobacteraceae</taxon>
        <taxon>Telluria group</taxon>
        <taxon>Zemynaea</taxon>
    </lineage>
</organism>
<keyword evidence="1" id="KW-0902">Two-component regulatory system</keyword>
<dbReference type="RefSeq" id="WP_135206623.1">
    <property type="nucleotide sequence ID" value="NZ_SPVF01000105.1"/>
</dbReference>